<evidence type="ECO:0000313" key="4">
    <source>
        <dbReference type="EMBL" id="KKR79716.1"/>
    </source>
</evidence>
<dbReference type="EMBL" id="LBZW01000003">
    <property type="protein sequence ID" value="KKR79716.1"/>
    <property type="molecule type" value="Genomic_DNA"/>
</dbReference>
<keyword evidence="2" id="KW-0067">ATP-binding</keyword>
<dbReference type="AlphaFoldDB" id="A0A0G0TY39"/>
<evidence type="ECO:0000256" key="1">
    <source>
        <dbReference type="PIRSR" id="PIRSR640198-1"/>
    </source>
</evidence>
<dbReference type="PROSITE" id="PS51459">
    <property type="entry name" value="FIDO"/>
    <property type="match status" value="1"/>
</dbReference>
<dbReference type="InterPro" id="IPR036388">
    <property type="entry name" value="WH-like_DNA-bd_sf"/>
</dbReference>
<dbReference type="Gene3D" id="1.10.10.10">
    <property type="entry name" value="Winged helix-like DNA-binding domain superfamily/Winged helix DNA-binding domain"/>
    <property type="match status" value="1"/>
</dbReference>
<dbReference type="PANTHER" id="PTHR13504:SF38">
    <property type="entry name" value="FIDO DOMAIN-CONTAINING PROTEIN"/>
    <property type="match status" value="1"/>
</dbReference>
<organism evidence="4 5">
    <name type="scientific">Candidatus Nomurabacteria bacterium GW2011_GWA2_40_9</name>
    <dbReference type="NCBI Taxonomy" id="1618734"/>
    <lineage>
        <taxon>Bacteria</taxon>
        <taxon>Candidatus Nomuraibacteriota</taxon>
    </lineage>
</organism>
<dbReference type="GO" id="GO:0005524">
    <property type="term" value="F:ATP binding"/>
    <property type="evidence" value="ECO:0007669"/>
    <property type="project" value="UniProtKB-KW"/>
</dbReference>
<feature type="active site" evidence="1">
    <location>
        <position position="197"/>
    </location>
</feature>
<accession>A0A0G0TY39</accession>
<evidence type="ECO:0000313" key="5">
    <source>
        <dbReference type="Proteomes" id="UP000034749"/>
    </source>
</evidence>
<dbReference type="InterPro" id="IPR036597">
    <property type="entry name" value="Fido-like_dom_sf"/>
</dbReference>
<name>A0A0G0TY39_9BACT</name>
<dbReference type="SUPFAM" id="SSF140931">
    <property type="entry name" value="Fic-like"/>
    <property type="match status" value="1"/>
</dbReference>
<dbReference type="PANTHER" id="PTHR13504">
    <property type="entry name" value="FIDO DOMAIN-CONTAINING PROTEIN DDB_G0283145"/>
    <property type="match status" value="1"/>
</dbReference>
<protein>
    <submittedName>
        <fullName evidence="4">Filamentation induced by cAMP protein Fic</fullName>
    </submittedName>
</protein>
<comment type="caution">
    <text evidence="4">The sequence shown here is derived from an EMBL/GenBank/DDBJ whole genome shotgun (WGS) entry which is preliminary data.</text>
</comment>
<dbReference type="InterPro" id="IPR003812">
    <property type="entry name" value="Fido"/>
</dbReference>
<feature type="binding site" evidence="2">
    <location>
        <begin position="239"/>
        <end position="240"/>
    </location>
    <ligand>
        <name>ATP</name>
        <dbReference type="ChEBI" id="CHEBI:30616"/>
    </ligand>
</feature>
<dbReference type="Proteomes" id="UP000034749">
    <property type="component" value="Unassembled WGS sequence"/>
</dbReference>
<dbReference type="Gene3D" id="1.10.3290.10">
    <property type="entry name" value="Fido-like domain"/>
    <property type="match status" value="1"/>
</dbReference>
<dbReference type="InterPro" id="IPR040198">
    <property type="entry name" value="Fido_containing"/>
</dbReference>
<gene>
    <name evidence="4" type="ORF">UU24_C0003G0006</name>
</gene>
<sequence>MENIYEKRIKMTAEIASKIALVDEFKGFWKGAKTLSPYTLKKLQKSVIVTSTGASTRIEGSIMTDKEVEKLLASLKSTPPTNRDEEEVAGYADLLNKIFEGYEKIPITEGVILQFHEILLHYAKKDHDHKGKYKNRENKVASIDQLGNQKIIFEPTEPWLVKKEMDDVLFWIREAKERNLHPLLIIASFIFEFLAIHPFTDGNGRTSRALTNLMLLHAGYDYIKYVSLEEIIEEQRPQYYDALRKTQKVHKTEKADITPWLIFMLDTLIEQTKRAKEILLTDNPIDLLSEKHKQVFEIFTSKEFLFGVQEIANKTHLPEQTIKQSLRKLLSLHLIERIGLGRATKYQKL</sequence>
<proteinExistence type="predicted"/>
<keyword evidence="2" id="KW-0547">Nucleotide-binding</keyword>
<feature type="binding site" evidence="2">
    <location>
        <begin position="201"/>
        <end position="208"/>
    </location>
    <ligand>
        <name>ATP</name>
        <dbReference type="ChEBI" id="CHEBI:30616"/>
    </ligand>
</feature>
<dbReference type="Pfam" id="PF02661">
    <property type="entry name" value="Fic"/>
    <property type="match status" value="1"/>
</dbReference>
<feature type="domain" description="Fido" evidence="3">
    <location>
        <begin position="107"/>
        <end position="266"/>
    </location>
</feature>
<evidence type="ECO:0000256" key="2">
    <source>
        <dbReference type="PIRSR" id="PIRSR640198-2"/>
    </source>
</evidence>
<reference evidence="4 5" key="1">
    <citation type="journal article" date="2015" name="Nature">
        <title>rRNA introns, odd ribosomes, and small enigmatic genomes across a large radiation of phyla.</title>
        <authorList>
            <person name="Brown C.T."/>
            <person name="Hug L.A."/>
            <person name="Thomas B.C."/>
            <person name="Sharon I."/>
            <person name="Castelle C.J."/>
            <person name="Singh A."/>
            <person name="Wilkins M.J."/>
            <person name="Williams K.H."/>
            <person name="Banfield J.F."/>
        </authorList>
    </citation>
    <scope>NUCLEOTIDE SEQUENCE [LARGE SCALE GENOMIC DNA]</scope>
</reference>
<evidence type="ECO:0000259" key="3">
    <source>
        <dbReference type="PROSITE" id="PS51459"/>
    </source>
</evidence>